<name>A0A1I5T1P5_9FIRM</name>
<dbReference type="EMBL" id="FOXR01000003">
    <property type="protein sequence ID" value="SFP76974.1"/>
    <property type="molecule type" value="Genomic_DNA"/>
</dbReference>
<keyword evidence="4" id="KW-1185">Reference proteome</keyword>
<dbReference type="Pfam" id="PF03787">
    <property type="entry name" value="RAMPs"/>
    <property type="match status" value="1"/>
</dbReference>
<dbReference type="OrthoDB" id="5242922at2"/>
<evidence type="ECO:0000313" key="3">
    <source>
        <dbReference type="EMBL" id="SFP76974.1"/>
    </source>
</evidence>
<reference evidence="3 4" key="1">
    <citation type="submission" date="2016-10" db="EMBL/GenBank/DDBJ databases">
        <authorList>
            <person name="de Groot N.N."/>
        </authorList>
    </citation>
    <scope>NUCLEOTIDE SEQUENCE [LARGE SCALE GENOMIC DNA]</scope>
    <source>
        <strain evidence="3 4">DSM 20678</strain>
    </source>
</reference>
<protein>
    <submittedName>
        <fullName evidence="3">CRISPR-associated protein, Csx7 family</fullName>
    </submittedName>
</protein>
<keyword evidence="1" id="KW-0051">Antiviral defense</keyword>
<dbReference type="Proteomes" id="UP000198577">
    <property type="component" value="Unassembled WGS sequence"/>
</dbReference>
<dbReference type="STRING" id="937334.SAMN05444406_103143"/>
<organism evidence="3 4">
    <name type="scientific">Caldicoprobacter faecalis</name>
    <dbReference type="NCBI Taxonomy" id="937334"/>
    <lineage>
        <taxon>Bacteria</taxon>
        <taxon>Bacillati</taxon>
        <taxon>Bacillota</taxon>
        <taxon>Clostridia</taxon>
        <taxon>Caldicoprobacterales</taxon>
        <taxon>Caldicoprobacteraceae</taxon>
        <taxon>Caldicoprobacter</taxon>
    </lineage>
</organism>
<proteinExistence type="predicted"/>
<dbReference type="PANTHER" id="PTHR35579">
    <property type="entry name" value="CRISPR SYSTEM CMS ENDORIBONUCLEASE CSM3"/>
    <property type="match status" value="1"/>
</dbReference>
<sequence length="282" mass="32002">MFKRLYNEASIYFEMKTVSPLFINAGDKDQLDPTAADNTFLTMYRDGKLVPVIPGSSLKGVFRSSAEQLLPGSCDIFRDPCAKKIEGKEKMKKKEEKTKTEEIKENEIGKERYKASCPACKLFGSTVLKSRIAFNDAYPVGAFRVGHRTSVAIDRITGAAKTNALYEFEYVEDASFKCEIRLKNFFRWHLKLLFEVFDRIDQGFVTFGGFTSKGFGQMKIQNVALKVKYYDKKKQAEGYIDKGFYIEKQLTGRETILALLIDVSINDNAVLQGCELEDDKAL</sequence>
<dbReference type="GO" id="GO:0051607">
    <property type="term" value="P:defense response to virus"/>
    <property type="evidence" value="ECO:0007669"/>
    <property type="project" value="UniProtKB-KW"/>
</dbReference>
<gene>
    <name evidence="3" type="ORF">SAMN05444406_103143</name>
</gene>
<dbReference type="InterPro" id="IPR005537">
    <property type="entry name" value="RAMP_III_fam"/>
</dbReference>
<dbReference type="PANTHER" id="PTHR35579:SF3">
    <property type="entry name" value="CRISPR SYSTEM CMS ENDORIBONUCLEASE CSM3"/>
    <property type="match status" value="1"/>
</dbReference>
<dbReference type="InterPro" id="IPR013411">
    <property type="entry name" value="CRISPR-assoc_RAMP_Csx7"/>
</dbReference>
<feature type="domain" description="CRISPR type III-associated protein" evidence="2">
    <location>
        <begin position="15"/>
        <end position="219"/>
    </location>
</feature>
<accession>A0A1I5T1P5</accession>
<dbReference type="NCBIfam" id="TIGR02581">
    <property type="entry name" value="cas_cyan_RAMP"/>
    <property type="match status" value="1"/>
</dbReference>
<evidence type="ECO:0000259" key="2">
    <source>
        <dbReference type="Pfam" id="PF03787"/>
    </source>
</evidence>
<dbReference type="InterPro" id="IPR052216">
    <property type="entry name" value="CRISPR_Csm3_endoribonuclease"/>
</dbReference>
<dbReference type="RefSeq" id="WP_092281949.1">
    <property type="nucleotide sequence ID" value="NZ_FOXR01000003.1"/>
</dbReference>
<dbReference type="AlphaFoldDB" id="A0A1I5T1P5"/>
<evidence type="ECO:0000256" key="1">
    <source>
        <dbReference type="ARBA" id="ARBA00023118"/>
    </source>
</evidence>
<evidence type="ECO:0000313" key="4">
    <source>
        <dbReference type="Proteomes" id="UP000198577"/>
    </source>
</evidence>